<evidence type="ECO:0000313" key="2">
    <source>
        <dbReference type="EMBL" id="MDN0285802.1"/>
    </source>
</evidence>
<protein>
    <submittedName>
        <fullName evidence="2">ImmA/IrrE family metallo-endopeptidase</fullName>
    </submittedName>
</protein>
<evidence type="ECO:0000259" key="1">
    <source>
        <dbReference type="Pfam" id="PF06114"/>
    </source>
</evidence>
<sequence length="382" mass="44074">MERLKAFNPQRLQWCMADAQIDAGHLARDVGISERTLTRAMEGQTGLTFIQLQRLGKYFGRTPLFFLEQGVPEPQQIRSPQFRTILNQQHNLDQKIKRIIQLAEWQREAYIDLLDEIDAEERIQFDPPDLVGITPSSAARQAREWLGIQNESSFEQYRAAIERRGILVFRTNGYAGKWQIPSAHPTIGFSLYHSSYPIIVVRKESVEARQTFTLAHELGHLLLFRESTIDSVDSLNSHARKERLANEFAGYFLIPQASLNQIDTLGLSDEPATLEAQLQKFRRLWGVSTDTILIRLIASNRLEQIVYDEFKVWRDSRPAEESQGGNREWRHREPRHILGDTYVRAVLQALDANKLSIVKASKYLDDLKLTDLRQLERYYAGA</sequence>
<reference evidence="2" key="1">
    <citation type="submission" date="2023-06" db="EMBL/GenBank/DDBJ databases">
        <title>Genome sequences of Xanthomonas arboricola from Serbia and Montenegro.</title>
        <authorList>
            <person name="Ilicic R."/>
            <person name="Jelusic A."/>
            <person name="Harrison J."/>
            <person name="Greer S."/>
            <person name="Grant M."/>
            <person name="Vicente J."/>
            <person name="Popovic Milovanovic T."/>
            <person name="Studholme D.J."/>
        </authorList>
    </citation>
    <scope>NUCLEOTIDE SEQUENCE</scope>
    <source>
        <strain evidence="2">Xp320</strain>
    </source>
</reference>
<dbReference type="PANTHER" id="PTHR43236">
    <property type="entry name" value="ANTITOXIN HIGA1"/>
    <property type="match status" value="1"/>
</dbReference>
<dbReference type="Pfam" id="PF06114">
    <property type="entry name" value="Peptidase_M78"/>
    <property type="match status" value="1"/>
</dbReference>
<dbReference type="RefSeq" id="WP_039515507.1">
    <property type="nucleotide sequence ID" value="NZ_CP044334.1"/>
</dbReference>
<dbReference type="InterPro" id="IPR010359">
    <property type="entry name" value="IrrE_HExxH"/>
</dbReference>
<dbReference type="AlphaFoldDB" id="A0AAP4K7M2"/>
<dbReference type="GO" id="GO:0003677">
    <property type="term" value="F:DNA binding"/>
    <property type="evidence" value="ECO:0007669"/>
    <property type="project" value="InterPro"/>
</dbReference>
<organism evidence="2">
    <name type="scientific">Xanthomonas arboricola pv. pruni</name>
    <dbReference type="NCBI Taxonomy" id="69929"/>
    <lineage>
        <taxon>Bacteria</taxon>
        <taxon>Pseudomonadati</taxon>
        <taxon>Pseudomonadota</taxon>
        <taxon>Gammaproteobacteria</taxon>
        <taxon>Lysobacterales</taxon>
        <taxon>Lysobacteraceae</taxon>
        <taxon>Xanthomonas</taxon>
    </lineage>
</organism>
<dbReference type="Gene3D" id="1.10.10.2910">
    <property type="match status" value="1"/>
</dbReference>
<proteinExistence type="predicted"/>
<dbReference type="InterPro" id="IPR010982">
    <property type="entry name" value="Lambda_DNA-bd_dom_sf"/>
</dbReference>
<dbReference type="PANTHER" id="PTHR43236:SF2">
    <property type="entry name" value="BLL0069 PROTEIN"/>
    <property type="match status" value="1"/>
</dbReference>
<dbReference type="Gene3D" id="1.10.260.40">
    <property type="entry name" value="lambda repressor-like DNA-binding domains"/>
    <property type="match status" value="1"/>
</dbReference>
<feature type="domain" description="IrrE N-terminal-like" evidence="1">
    <location>
        <begin position="163"/>
        <end position="296"/>
    </location>
</feature>
<accession>A0AAP4K7M2</accession>
<name>A0AAP4K7M2_9XANT</name>
<gene>
    <name evidence="2" type="ORF">QSH54_03855</name>
</gene>
<dbReference type="EMBL" id="JASVYU010000003">
    <property type="protein sequence ID" value="MDN0285802.1"/>
    <property type="molecule type" value="Genomic_DNA"/>
</dbReference>
<dbReference type="SUPFAM" id="SSF47413">
    <property type="entry name" value="lambda repressor-like DNA-binding domains"/>
    <property type="match status" value="1"/>
</dbReference>
<dbReference type="InterPro" id="IPR052345">
    <property type="entry name" value="Rad_response_metalloprotease"/>
</dbReference>
<comment type="caution">
    <text evidence="2">The sequence shown here is derived from an EMBL/GenBank/DDBJ whole genome shotgun (WGS) entry which is preliminary data.</text>
</comment>